<reference evidence="1 2" key="1">
    <citation type="journal article" date="2015" name="Microbes Environ.">
        <title>Distribution and evolution of nitrogen fixation genes in the phylum bacteroidetes.</title>
        <authorList>
            <person name="Inoue J."/>
            <person name="Oshima K."/>
            <person name="Suda W."/>
            <person name="Sakamoto M."/>
            <person name="Iino T."/>
            <person name="Noda S."/>
            <person name="Hongoh Y."/>
            <person name="Hattori M."/>
            <person name="Ohkuma M."/>
        </authorList>
    </citation>
    <scope>NUCLEOTIDE SEQUENCE [LARGE SCALE GENOMIC DNA]</scope>
    <source>
        <strain evidence="1">JCM 15548</strain>
    </source>
</reference>
<organism evidence="1 2">
    <name type="scientific">Geofilum rubicundum JCM 15548</name>
    <dbReference type="NCBI Taxonomy" id="1236989"/>
    <lineage>
        <taxon>Bacteria</taxon>
        <taxon>Pseudomonadati</taxon>
        <taxon>Bacteroidota</taxon>
        <taxon>Bacteroidia</taxon>
        <taxon>Marinilabiliales</taxon>
        <taxon>Marinilabiliaceae</taxon>
        <taxon>Geofilum</taxon>
    </lineage>
</organism>
<evidence type="ECO:0000313" key="2">
    <source>
        <dbReference type="Proteomes" id="UP000032900"/>
    </source>
</evidence>
<proteinExistence type="predicted"/>
<dbReference type="InterPro" id="IPR045690">
    <property type="entry name" value="DUF6055"/>
</dbReference>
<evidence type="ECO:0000313" key="1">
    <source>
        <dbReference type="EMBL" id="GAO28581.1"/>
    </source>
</evidence>
<protein>
    <submittedName>
        <fullName evidence="1">Avirulence protein</fullName>
    </submittedName>
</protein>
<dbReference type="Pfam" id="PF19527">
    <property type="entry name" value="DUF6055"/>
    <property type="match status" value="1"/>
</dbReference>
<dbReference type="Proteomes" id="UP000032900">
    <property type="component" value="Unassembled WGS sequence"/>
</dbReference>
<keyword evidence="2" id="KW-1185">Reference proteome</keyword>
<dbReference type="AlphaFoldDB" id="A0A0E9LTX3"/>
<accession>A0A0E9LTX3</accession>
<dbReference type="NCBIfam" id="TIGR04183">
    <property type="entry name" value="Por_Secre_tail"/>
    <property type="match status" value="1"/>
</dbReference>
<name>A0A0E9LTX3_9BACT</name>
<dbReference type="STRING" id="1236989.JCM15548_1694"/>
<sequence>MIIRLRYSTDWEASGSGVDNTIGLLTLTTPAITSRGGQTVAHEVGHCFQYQVHCDNNDMNGWMYGFGANASGGNGWWEQCAQWQAYKVYPSQQFSNEWFSGYLSNVHKHVLHESPRYNNFFIQDYWTYLHGNDIIGRLWNESVKPEDPVETYKRITGISQSQFNDEMWESAARFATWDIPKLKALGAGVIASRPQTKMNNQGDNVWRIDPTVCVENYGHNIIRLNAPTTEKTITVYFEGLAGIDGYRKNYAGLDGWRYGLVALLKDGTRVYSEVKAASMSVNQGQGSISFDCPANSSKLWLVVSGAPSEHWRHAWDDNDDNDEQWPYQVSFNNTNIFGYANVVTSLPLNHASEAGLDIFVDDRTLTIGNIQTDANIRIYNVAGSCVVNENASSGSYSSQLAPGAYVVSVRTKQYVVSQKVLIQ</sequence>
<comment type="caution">
    <text evidence="1">The sequence shown here is derived from an EMBL/GenBank/DDBJ whole genome shotgun (WGS) entry which is preliminary data.</text>
</comment>
<gene>
    <name evidence="1" type="ORF">JCM15548_1694</name>
</gene>
<dbReference type="InterPro" id="IPR026444">
    <property type="entry name" value="Secre_tail"/>
</dbReference>
<dbReference type="EMBL" id="BAZW01000003">
    <property type="protein sequence ID" value="GAO28581.1"/>
    <property type="molecule type" value="Genomic_DNA"/>
</dbReference>